<evidence type="ECO:0000256" key="1">
    <source>
        <dbReference type="ARBA" id="ARBA00008791"/>
    </source>
</evidence>
<dbReference type="CDD" id="cd00293">
    <property type="entry name" value="USP-like"/>
    <property type="match status" value="1"/>
</dbReference>
<dbReference type="AlphaFoldDB" id="X1GI39"/>
<dbReference type="Gene3D" id="3.40.50.620">
    <property type="entry name" value="HUPs"/>
    <property type="match status" value="1"/>
</dbReference>
<organism evidence="3">
    <name type="scientific">marine sediment metagenome</name>
    <dbReference type="NCBI Taxonomy" id="412755"/>
    <lineage>
        <taxon>unclassified sequences</taxon>
        <taxon>metagenomes</taxon>
        <taxon>ecological metagenomes</taxon>
    </lineage>
</organism>
<dbReference type="EMBL" id="BARU01010043">
    <property type="protein sequence ID" value="GAH44470.1"/>
    <property type="molecule type" value="Genomic_DNA"/>
</dbReference>
<proteinExistence type="inferred from homology"/>
<accession>X1GI39</accession>
<dbReference type="InterPro" id="IPR014729">
    <property type="entry name" value="Rossmann-like_a/b/a_fold"/>
</dbReference>
<evidence type="ECO:0000313" key="3">
    <source>
        <dbReference type="EMBL" id="GAH44470.1"/>
    </source>
</evidence>
<reference evidence="3" key="1">
    <citation type="journal article" date="2014" name="Front. Microbiol.">
        <title>High frequency of phylogenetically diverse reductive dehalogenase-homologous genes in deep subseafloor sedimentary metagenomes.</title>
        <authorList>
            <person name="Kawai M."/>
            <person name="Futagami T."/>
            <person name="Toyoda A."/>
            <person name="Takaki Y."/>
            <person name="Nishi S."/>
            <person name="Hori S."/>
            <person name="Arai W."/>
            <person name="Tsubouchi T."/>
            <person name="Morono Y."/>
            <person name="Uchiyama I."/>
            <person name="Ito T."/>
            <person name="Fujiyama A."/>
            <person name="Inagaki F."/>
            <person name="Takami H."/>
        </authorList>
    </citation>
    <scope>NUCLEOTIDE SEQUENCE</scope>
    <source>
        <strain evidence="3">Expedition CK06-06</strain>
    </source>
</reference>
<dbReference type="PANTHER" id="PTHR46268:SF6">
    <property type="entry name" value="UNIVERSAL STRESS PROTEIN UP12"/>
    <property type="match status" value="1"/>
</dbReference>
<comment type="similarity">
    <text evidence="1">Belongs to the universal stress protein A family.</text>
</comment>
<protein>
    <recommendedName>
        <fullName evidence="2">UspA domain-containing protein</fullName>
    </recommendedName>
</protein>
<dbReference type="PANTHER" id="PTHR46268">
    <property type="entry name" value="STRESS RESPONSE PROTEIN NHAX"/>
    <property type="match status" value="1"/>
</dbReference>
<dbReference type="PRINTS" id="PR01438">
    <property type="entry name" value="UNVRSLSTRESS"/>
</dbReference>
<gene>
    <name evidence="3" type="ORF">S03H2_19251</name>
</gene>
<dbReference type="SUPFAM" id="SSF52402">
    <property type="entry name" value="Adenine nucleotide alpha hydrolases-like"/>
    <property type="match status" value="1"/>
</dbReference>
<dbReference type="Pfam" id="PF00582">
    <property type="entry name" value="Usp"/>
    <property type="match status" value="1"/>
</dbReference>
<feature type="domain" description="UspA" evidence="2">
    <location>
        <begin position="2"/>
        <end position="63"/>
    </location>
</feature>
<comment type="caution">
    <text evidence="3">The sequence shown here is derived from an EMBL/GenBank/DDBJ whole genome shotgun (WGS) entry which is preliminary data.</text>
</comment>
<evidence type="ECO:0000259" key="2">
    <source>
        <dbReference type="Pfam" id="PF00582"/>
    </source>
</evidence>
<dbReference type="InterPro" id="IPR006016">
    <property type="entry name" value="UspA"/>
</dbReference>
<sequence length="65" mass="6816">GLEVETVLDKGLPSDRITALAASIDVDIIVMGSKGLSSSRKPGLGSSTERVIRRINCAVLVVHVD</sequence>
<dbReference type="InterPro" id="IPR006015">
    <property type="entry name" value="Universal_stress_UspA"/>
</dbReference>
<feature type="non-terminal residue" evidence="3">
    <location>
        <position position="1"/>
    </location>
</feature>
<name>X1GI39_9ZZZZ</name>